<sequence>MSSFSPVYSVNEAVLCYHGPLIYEAKVLKVENWDENTTKLGSTGPHYFVHYKGWKQTWDEWVAPTRLLKINESNLALQKTLREAQLAANASSSSVPKASTAAKGAASAAARRKEGARGQKRGREEEDGARRPEMRLVVPDVLKMLLVDDWEAVTKNLQLVTLPRKPTVVDILQEFKTWVLNKPTPSNLRDPQVLLPTIISGLQLYFDRALGSSLLYRFERAKYAEIRKTYITAPTVTVGVEKEMSSIYGAEHLLRMIVNMPQMVGGSTMDPESVLLLKEYVTELMNFMVQEKDRLFQRQYDSSSLAYQNISRS</sequence>
<evidence type="ECO:0000313" key="2">
    <source>
        <dbReference type="Proteomes" id="UP000814128"/>
    </source>
</evidence>
<reference evidence="1" key="1">
    <citation type="submission" date="2021-02" db="EMBL/GenBank/DDBJ databases">
        <authorList>
            <consortium name="DOE Joint Genome Institute"/>
            <person name="Ahrendt S."/>
            <person name="Looney B.P."/>
            <person name="Miyauchi S."/>
            <person name="Morin E."/>
            <person name="Drula E."/>
            <person name="Courty P.E."/>
            <person name="Chicoki N."/>
            <person name="Fauchery L."/>
            <person name="Kohler A."/>
            <person name="Kuo A."/>
            <person name="Labutti K."/>
            <person name="Pangilinan J."/>
            <person name="Lipzen A."/>
            <person name="Riley R."/>
            <person name="Andreopoulos W."/>
            <person name="He G."/>
            <person name="Johnson J."/>
            <person name="Barry K.W."/>
            <person name="Grigoriev I.V."/>
            <person name="Nagy L."/>
            <person name="Hibbett D."/>
            <person name="Henrissat B."/>
            <person name="Matheny P.B."/>
            <person name="Labbe J."/>
            <person name="Martin F."/>
        </authorList>
    </citation>
    <scope>NUCLEOTIDE SEQUENCE</scope>
    <source>
        <strain evidence="1">EC-137</strain>
    </source>
</reference>
<gene>
    <name evidence="1" type="ORF">K488DRAFT_75603</name>
</gene>
<dbReference type="Proteomes" id="UP000814128">
    <property type="component" value="Unassembled WGS sequence"/>
</dbReference>
<accession>A0ACB8R089</accession>
<reference evidence="1" key="2">
    <citation type="journal article" date="2022" name="New Phytol.">
        <title>Evolutionary transition to the ectomycorrhizal habit in the genomes of a hyperdiverse lineage of mushroom-forming fungi.</title>
        <authorList>
            <person name="Looney B."/>
            <person name="Miyauchi S."/>
            <person name="Morin E."/>
            <person name="Drula E."/>
            <person name="Courty P.E."/>
            <person name="Kohler A."/>
            <person name="Kuo A."/>
            <person name="LaButti K."/>
            <person name="Pangilinan J."/>
            <person name="Lipzen A."/>
            <person name="Riley R."/>
            <person name="Andreopoulos W."/>
            <person name="He G."/>
            <person name="Johnson J."/>
            <person name="Nolan M."/>
            <person name="Tritt A."/>
            <person name="Barry K.W."/>
            <person name="Grigoriev I.V."/>
            <person name="Nagy L.G."/>
            <person name="Hibbett D."/>
            <person name="Henrissat B."/>
            <person name="Matheny P.B."/>
            <person name="Labbe J."/>
            <person name="Martin F.M."/>
        </authorList>
    </citation>
    <scope>NUCLEOTIDE SEQUENCE</scope>
    <source>
        <strain evidence="1">EC-137</strain>
    </source>
</reference>
<name>A0ACB8R089_9AGAM</name>
<comment type="caution">
    <text evidence="1">The sequence shown here is derived from an EMBL/GenBank/DDBJ whole genome shotgun (WGS) entry which is preliminary data.</text>
</comment>
<keyword evidence="2" id="KW-1185">Reference proteome</keyword>
<dbReference type="EMBL" id="MU273466">
    <property type="protein sequence ID" value="KAI0037041.1"/>
    <property type="molecule type" value="Genomic_DNA"/>
</dbReference>
<proteinExistence type="predicted"/>
<organism evidence="1 2">
    <name type="scientific">Vararia minispora EC-137</name>
    <dbReference type="NCBI Taxonomy" id="1314806"/>
    <lineage>
        <taxon>Eukaryota</taxon>
        <taxon>Fungi</taxon>
        <taxon>Dikarya</taxon>
        <taxon>Basidiomycota</taxon>
        <taxon>Agaricomycotina</taxon>
        <taxon>Agaricomycetes</taxon>
        <taxon>Russulales</taxon>
        <taxon>Lachnocladiaceae</taxon>
        <taxon>Vararia</taxon>
    </lineage>
</organism>
<protein>
    <submittedName>
        <fullName evidence="1">MRG-domain-containing protein</fullName>
    </submittedName>
</protein>
<evidence type="ECO:0000313" key="1">
    <source>
        <dbReference type="EMBL" id="KAI0037041.1"/>
    </source>
</evidence>